<proteinExistence type="predicted"/>
<protein>
    <submittedName>
        <fullName evidence="1">Uncharacterized protein</fullName>
    </submittedName>
</protein>
<reference evidence="1" key="3">
    <citation type="submission" date="2025-09" db="UniProtKB">
        <authorList>
            <consortium name="Ensembl"/>
        </authorList>
    </citation>
    <scope>IDENTIFICATION</scope>
</reference>
<dbReference type="OMA" id="ELENHHN"/>
<reference evidence="1" key="2">
    <citation type="submission" date="2025-08" db="UniProtKB">
        <authorList>
            <consortium name="Ensembl"/>
        </authorList>
    </citation>
    <scope>IDENTIFICATION</scope>
</reference>
<dbReference type="EMBL" id="AFYH01172512">
    <property type="status" value="NOT_ANNOTATED_CDS"/>
    <property type="molecule type" value="Genomic_DNA"/>
</dbReference>
<dbReference type="PANTHER" id="PTHR46289">
    <property type="entry name" value="52 KDA REPRESSOR OF THE INHIBITOR OF THE PROTEIN KINASE-LIKE PROTEIN-RELATED"/>
    <property type="match status" value="1"/>
</dbReference>
<dbReference type="Ensembl" id="ENSLACT00000007057.1">
    <property type="protein sequence ID" value="ENSLACP00000006998.1"/>
    <property type="gene ID" value="ENSLACG00000006213.1"/>
</dbReference>
<dbReference type="InterPro" id="IPR052958">
    <property type="entry name" value="IFN-induced_PKR_regulator"/>
</dbReference>
<evidence type="ECO:0000313" key="2">
    <source>
        <dbReference type="Proteomes" id="UP000008672"/>
    </source>
</evidence>
<dbReference type="AlphaFoldDB" id="H3ABH7"/>
<organism evidence="1 2">
    <name type="scientific">Latimeria chalumnae</name>
    <name type="common">Coelacanth</name>
    <dbReference type="NCBI Taxonomy" id="7897"/>
    <lineage>
        <taxon>Eukaryota</taxon>
        <taxon>Metazoa</taxon>
        <taxon>Chordata</taxon>
        <taxon>Craniata</taxon>
        <taxon>Vertebrata</taxon>
        <taxon>Euteleostomi</taxon>
        <taxon>Coelacanthiformes</taxon>
        <taxon>Coelacanthidae</taxon>
        <taxon>Latimeria</taxon>
    </lineage>
</organism>
<dbReference type="PANTHER" id="PTHR46289:SF16">
    <property type="entry name" value="52 KDA REPRESSOR OF THE INHIBITOR OF THE PROTEIN KINASE"/>
    <property type="match status" value="1"/>
</dbReference>
<keyword evidence="2" id="KW-1185">Reference proteome</keyword>
<accession>H3ABH7</accession>
<reference evidence="2" key="1">
    <citation type="submission" date="2011-08" db="EMBL/GenBank/DDBJ databases">
        <title>The draft genome of Latimeria chalumnae.</title>
        <authorList>
            <person name="Di Palma F."/>
            <person name="Alfoldi J."/>
            <person name="Johnson J."/>
            <person name="Berlin A."/>
            <person name="Gnerre S."/>
            <person name="Jaffe D."/>
            <person name="MacCallum I."/>
            <person name="Young S."/>
            <person name="Walker B.J."/>
            <person name="Lander E."/>
            <person name="Lindblad-Toh K."/>
        </authorList>
    </citation>
    <scope>NUCLEOTIDE SEQUENCE [LARGE SCALE GENOMIC DNA]</scope>
    <source>
        <strain evidence="2">Wild caught</strain>
    </source>
</reference>
<dbReference type="HOGENOM" id="CLU_1699547_0_0_1"/>
<name>H3ABH7_LATCH</name>
<dbReference type="InParanoid" id="H3ABH7"/>
<sequence>MEGWQWDGKTKLDAQGLHSSIQSLETIVSIVALKNVLAPLRGITVKLQKRDINIHSAYKQISSVIAVVASIREDTDNVFKDWYSEISSLAEKVDITLQIPRLAGQQKHRSNQPANSTEEYYKCAIVIPFVDYMLSEINLLENTHVYILFKVFRLE</sequence>
<dbReference type="Proteomes" id="UP000008672">
    <property type="component" value="Unassembled WGS sequence"/>
</dbReference>
<evidence type="ECO:0000313" key="1">
    <source>
        <dbReference type="Ensembl" id="ENSLACP00000006998.1"/>
    </source>
</evidence>